<keyword evidence="4" id="KW-1185">Reference proteome</keyword>
<name>A0A143QT91_RHOFA</name>
<accession>A0A143QT91</accession>
<evidence type="ECO:0000256" key="2">
    <source>
        <dbReference type="SAM" id="Phobius"/>
    </source>
</evidence>
<evidence type="ECO:0000313" key="3">
    <source>
        <dbReference type="EMBL" id="AMY25607.1"/>
    </source>
</evidence>
<dbReference type="AlphaFoldDB" id="A0A143QT91"/>
<organism evidence="3 4">
    <name type="scientific">Rhodococcoides fascians</name>
    <name type="common">Rhodococcus fascians</name>
    <dbReference type="NCBI Taxonomy" id="1828"/>
    <lineage>
        <taxon>Bacteria</taxon>
        <taxon>Bacillati</taxon>
        <taxon>Actinomycetota</taxon>
        <taxon>Actinomycetes</taxon>
        <taxon>Mycobacteriales</taxon>
        <taxon>Nocardiaceae</taxon>
        <taxon>Rhodococcoides</taxon>
    </lineage>
</organism>
<dbReference type="Proteomes" id="UP000076038">
    <property type="component" value="Chromosome"/>
</dbReference>
<dbReference type="KEGG" id="rhs:A3Q41_04331"/>
<dbReference type="RefSeq" id="WP_052061421.1">
    <property type="nucleotide sequence ID" value="NZ_CP015220.1"/>
</dbReference>
<dbReference type="EMBL" id="CP015220">
    <property type="protein sequence ID" value="AMY25607.1"/>
    <property type="molecule type" value="Genomic_DNA"/>
</dbReference>
<reference evidence="4" key="2">
    <citation type="submission" date="2016-04" db="EMBL/GenBank/DDBJ databases">
        <title>Complete Genome and Plasmid Sequences for Rhodococcus fascians D188 and Draft Sequences for Rhodococcus spp. Isolates PBTS 1 and PBTS 2.</title>
        <authorList>
            <person name="Stamer R."/>
            <person name="Vereecke D."/>
            <person name="Zhang Y."/>
            <person name="Schilkey F."/>
            <person name="Devitt N."/>
            <person name="Randall J."/>
        </authorList>
    </citation>
    <scope>NUCLEOTIDE SEQUENCE [LARGE SCALE GENOMIC DNA]</scope>
    <source>
        <strain evidence="4">PBTS2</strain>
    </source>
</reference>
<feature type="transmembrane region" description="Helical" evidence="2">
    <location>
        <begin position="20"/>
        <end position="37"/>
    </location>
</feature>
<reference evidence="3 4" key="1">
    <citation type="journal article" date="2016" name="Genome Announc.">
        <title>Complete Genome and Plasmid Sequences for Rhodococcus fascians D188 and Draft Sequences for Rhodococcus Isolates PBTS 1 and PBTS 2.</title>
        <authorList>
            <person name="Stamler R.A."/>
            <person name="Vereecke D."/>
            <person name="Zhang Y."/>
            <person name="Schilkey F."/>
            <person name="Devitt N."/>
            <person name="Randall J.J."/>
        </authorList>
    </citation>
    <scope>NUCLEOTIDE SEQUENCE [LARGE SCALE GENOMIC DNA]</scope>
    <source>
        <strain evidence="3 4">PBTS2</strain>
    </source>
</reference>
<dbReference type="PATRIC" id="fig|1653479.3.peg.4386"/>
<evidence type="ECO:0008006" key="5">
    <source>
        <dbReference type="Google" id="ProtNLM"/>
    </source>
</evidence>
<evidence type="ECO:0000313" key="4">
    <source>
        <dbReference type="Proteomes" id="UP000076038"/>
    </source>
</evidence>
<evidence type="ECO:0000256" key="1">
    <source>
        <dbReference type="SAM" id="MobiDB-lite"/>
    </source>
</evidence>
<keyword evidence="2" id="KW-0472">Membrane</keyword>
<feature type="region of interest" description="Disordered" evidence="1">
    <location>
        <begin position="42"/>
        <end position="71"/>
    </location>
</feature>
<keyword evidence="2" id="KW-0812">Transmembrane</keyword>
<gene>
    <name evidence="3" type="ORF">A3Q41_04331</name>
</gene>
<dbReference type="OrthoDB" id="5242307at2"/>
<proteinExistence type="predicted"/>
<sequence length="460" mass="48759">MSGTERPSVVHALTASGRARWAAVLVVLAVASTLLLVHRHDGPASGAATSSASTSSDPSASQNPPTYDEQRRAEVTQLLERWAAALRSGDESALRGLLDPLADPTFVDAQVRRATVVPTVPFSDFDYEIGDEPETPVPSSIAEQLDATDVWAPPVYLRYAVQGPDASPTRRPVSLVVAERDGQWRLVDDADLPTYRRHTWRGPWDFGPVTVRSVATASGTSVVLGHPDREQFVADVAAELPAATAAVTDFWGADWARDGLVFVSSTAEEFDESTGSSPSTDVAAVTVSDAVAGGSRPTGQRVVFGPDAASRLSPFTLRSVLRHELTHVAARAKTAEGTALWVAEGFADYSGYRSSGADFRQLAPTLASIVAAGGPPTVLPKDEDFGAGGTRSNVAYESAWSVFAFVADRYGESTLRRFYEALASGPGSDGVVDAAITSVLSPGRTRFVAEWGNWVAARSR</sequence>
<keyword evidence="2" id="KW-1133">Transmembrane helix</keyword>
<protein>
    <recommendedName>
        <fullName evidence="5">Peptidase MA-like domain-containing protein</fullName>
    </recommendedName>
</protein>
<feature type="compositionally biased region" description="Low complexity" evidence="1">
    <location>
        <begin position="43"/>
        <end position="61"/>
    </location>
</feature>